<dbReference type="InterPro" id="IPR003439">
    <property type="entry name" value="ABC_transporter-like_ATP-bd"/>
</dbReference>
<sequence>MTTVDASKAVFRIENLTINFPAKRQSVPSPLQGLNLTIQENKITTILGQSGCGKSTLLNALGGFVMGEDSGGVLYRQRYLNAPLEEIVMIFQENNLYPWLSVAGNVNFGLRFRNQYKKDVKATVRRMLDSVGLSEAADAYPHQLSGGMRQRTAIARALITRPRVLLLDEPFSALDISLKRRMHGLLRSLQEETGTSMVMVTHDVEEAITVGDRVLVLGGNPAQVLVDADTSSDAMRDRYSSDYLQLQKRIEDVIY</sequence>
<dbReference type="SMART" id="SM00382">
    <property type="entry name" value="AAA"/>
    <property type="match status" value="1"/>
</dbReference>
<dbReference type="PANTHER" id="PTHR42788">
    <property type="entry name" value="TAURINE IMPORT ATP-BINDING PROTEIN-RELATED"/>
    <property type="match status" value="1"/>
</dbReference>
<evidence type="ECO:0000259" key="5">
    <source>
        <dbReference type="PROSITE" id="PS50893"/>
    </source>
</evidence>
<dbReference type="InterPro" id="IPR050166">
    <property type="entry name" value="ABC_transporter_ATP-bind"/>
</dbReference>
<dbReference type="Proteomes" id="UP000438983">
    <property type="component" value="Plasmid p1_PM101005"/>
</dbReference>
<proteinExistence type="inferred from homology"/>
<organism evidence="6 7">
    <name type="scientific">Stutzerimonas stutzeri</name>
    <name type="common">Pseudomonas stutzeri</name>
    <dbReference type="NCBI Taxonomy" id="316"/>
    <lineage>
        <taxon>Bacteria</taxon>
        <taxon>Pseudomonadati</taxon>
        <taxon>Pseudomonadota</taxon>
        <taxon>Gammaproteobacteria</taxon>
        <taxon>Pseudomonadales</taxon>
        <taxon>Pseudomonadaceae</taxon>
        <taxon>Stutzerimonas</taxon>
    </lineage>
</organism>
<evidence type="ECO:0000313" key="7">
    <source>
        <dbReference type="Proteomes" id="UP000438983"/>
    </source>
</evidence>
<dbReference type="RefSeq" id="WP_158190202.1">
    <property type="nucleotide sequence ID" value="NZ_CP046903.1"/>
</dbReference>
<feature type="domain" description="ABC transporter" evidence="5">
    <location>
        <begin position="11"/>
        <end position="244"/>
    </location>
</feature>
<name>A0A6I6LW43_STUST</name>
<keyword evidence="2" id="KW-0813">Transport</keyword>
<evidence type="ECO:0000256" key="2">
    <source>
        <dbReference type="ARBA" id="ARBA00022448"/>
    </source>
</evidence>
<dbReference type="Pfam" id="PF00005">
    <property type="entry name" value="ABC_tran"/>
    <property type="match status" value="1"/>
</dbReference>
<comment type="similarity">
    <text evidence="1">Belongs to the ABC transporter superfamily.</text>
</comment>
<accession>A0A6I6LW43</accession>
<dbReference type="AlphaFoldDB" id="A0A6I6LW43"/>
<keyword evidence="4 6" id="KW-0067">ATP-binding</keyword>
<gene>
    <name evidence="6" type="ORF">GQA94_21900</name>
</gene>
<evidence type="ECO:0000256" key="4">
    <source>
        <dbReference type="ARBA" id="ARBA00022840"/>
    </source>
</evidence>
<geneLocation type="plasmid" evidence="7">
    <name>p1_pm101005</name>
</geneLocation>
<dbReference type="InterPro" id="IPR003593">
    <property type="entry name" value="AAA+_ATPase"/>
</dbReference>
<evidence type="ECO:0000256" key="3">
    <source>
        <dbReference type="ARBA" id="ARBA00022741"/>
    </source>
</evidence>
<dbReference type="PROSITE" id="PS50893">
    <property type="entry name" value="ABC_TRANSPORTER_2"/>
    <property type="match status" value="1"/>
</dbReference>
<dbReference type="SUPFAM" id="SSF52540">
    <property type="entry name" value="P-loop containing nucleoside triphosphate hydrolases"/>
    <property type="match status" value="1"/>
</dbReference>
<dbReference type="GO" id="GO:0016887">
    <property type="term" value="F:ATP hydrolysis activity"/>
    <property type="evidence" value="ECO:0007669"/>
    <property type="project" value="InterPro"/>
</dbReference>
<dbReference type="CDD" id="cd03293">
    <property type="entry name" value="ABC_NrtD_SsuB_transporters"/>
    <property type="match status" value="1"/>
</dbReference>
<dbReference type="Gene3D" id="3.40.50.300">
    <property type="entry name" value="P-loop containing nucleotide triphosphate hydrolases"/>
    <property type="match status" value="1"/>
</dbReference>
<keyword evidence="6" id="KW-0614">Plasmid</keyword>
<dbReference type="EMBL" id="CP046903">
    <property type="protein sequence ID" value="QGZ32785.1"/>
    <property type="molecule type" value="Genomic_DNA"/>
</dbReference>
<dbReference type="PANTHER" id="PTHR42788:SF13">
    <property type="entry name" value="ALIPHATIC SULFONATES IMPORT ATP-BINDING PROTEIN SSUB"/>
    <property type="match status" value="1"/>
</dbReference>
<dbReference type="OrthoDB" id="9802264at2"/>
<evidence type="ECO:0000256" key="1">
    <source>
        <dbReference type="ARBA" id="ARBA00005417"/>
    </source>
</evidence>
<evidence type="ECO:0000313" key="6">
    <source>
        <dbReference type="EMBL" id="QGZ32785.1"/>
    </source>
</evidence>
<protein>
    <submittedName>
        <fullName evidence="6">ATP-binding cassette domain-containing protein</fullName>
    </submittedName>
</protein>
<reference evidence="6 7" key="1">
    <citation type="submission" date="2019-12" db="EMBL/GenBank/DDBJ databases">
        <title>Complete genome sequence of Pseudomonas stutzeri.</title>
        <authorList>
            <person name="Lim S.R."/>
            <person name="Kim J.H."/>
        </authorList>
    </citation>
    <scope>NUCLEOTIDE SEQUENCE [LARGE SCALE GENOMIC DNA]</scope>
    <source>
        <strain evidence="6 7">PM101005</strain>
        <plasmid evidence="7">p1_pm101005</plasmid>
    </source>
</reference>
<dbReference type="InterPro" id="IPR027417">
    <property type="entry name" value="P-loop_NTPase"/>
</dbReference>
<keyword evidence="3" id="KW-0547">Nucleotide-binding</keyword>
<dbReference type="GO" id="GO:0005524">
    <property type="term" value="F:ATP binding"/>
    <property type="evidence" value="ECO:0007669"/>
    <property type="project" value="UniProtKB-KW"/>
</dbReference>